<organism evidence="1 2">
    <name type="scientific">Marmota monax</name>
    <name type="common">Woodchuck</name>
    <dbReference type="NCBI Taxonomy" id="9995"/>
    <lineage>
        <taxon>Eukaryota</taxon>
        <taxon>Metazoa</taxon>
        <taxon>Chordata</taxon>
        <taxon>Craniata</taxon>
        <taxon>Vertebrata</taxon>
        <taxon>Euteleostomi</taxon>
        <taxon>Mammalia</taxon>
        <taxon>Eutheria</taxon>
        <taxon>Euarchontoglires</taxon>
        <taxon>Glires</taxon>
        <taxon>Rodentia</taxon>
        <taxon>Sciuromorpha</taxon>
        <taxon>Sciuridae</taxon>
        <taxon>Xerinae</taxon>
        <taxon>Marmotini</taxon>
        <taxon>Marmota</taxon>
    </lineage>
</organism>
<keyword evidence="2" id="KW-1185">Reference proteome</keyword>
<accession>A0A5E4DAD4</accession>
<evidence type="ECO:0000313" key="1">
    <source>
        <dbReference type="EMBL" id="VTJ91227.1"/>
    </source>
</evidence>
<protein>
    <submittedName>
        <fullName evidence="1">Uncharacterized protein</fullName>
    </submittedName>
</protein>
<comment type="caution">
    <text evidence="1">The sequence shown here is derived from an EMBL/GenBank/DDBJ whole genome shotgun (WGS) entry which is preliminary data.</text>
</comment>
<sequence>KHPCDHLKELYNDKSEKVFNPCPKFIYPSFHNQDTNYRYKVCESIFNTTTRIPELQRIKN</sequence>
<reference evidence="1" key="1">
    <citation type="submission" date="2019-04" db="EMBL/GenBank/DDBJ databases">
        <authorList>
            <person name="Alioto T."/>
            <person name="Alioto T."/>
        </authorList>
    </citation>
    <scope>NUCLEOTIDE SEQUENCE [LARGE SCALE GENOMIC DNA]</scope>
</reference>
<dbReference type="EMBL" id="CABDUW010006969">
    <property type="protein sequence ID" value="VTJ91227.1"/>
    <property type="molecule type" value="Genomic_DNA"/>
</dbReference>
<evidence type="ECO:0000313" key="2">
    <source>
        <dbReference type="Proteomes" id="UP000335636"/>
    </source>
</evidence>
<gene>
    <name evidence="1" type="ORF">MONAX_5E002471</name>
</gene>
<feature type="non-terminal residue" evidence="1">
    <location>
        <position position="1"/>
    </location>
</feature>
<dbReference type="Proteomes" id="UP000335636">
    <property type="component" value="Unassembled WGS sequence"/>
</dbReference>
<dbReference type="AlphaFoldDB" id="A0A5E4DAD4"/>
<name>A0A5E4DAD4_MARMO</name>
<proteinExistence type="predicted"/>